<evidence type="ECO:0000313" key="3">
    <source>
        <dbReference type="Proteomes" id="UP000193240"/>
    </source>
</evidence>
<feature type="compositionally biased region" description="Basic and acidic residues" evidence="1">
    <location>
        <begin position="156"/>
        <end position="165"/>
    </location>
</feature>
<dbReference type="InParanoid" id="A0A1Y2LXJ9"/>
<organism evidence="2 3">
    <name type="scientific">Epicoccum nigrum</name>
    <name type="common">Soil fungus</name>
    <name type="synonym">Epicoccum purpurascens</name>
    <dbReference type="NCBI Taxonomy" id="105696"/>
    <lineage>
        <taxon>Eukaryota</taxon>
        <taxon>Fungi</taxon>
        <taxon>Dikarya</taxon>
        <taxon>Ascomycota</taxon>
        <taxon>Pezizomycotina</taxon>
        <taxon>Dothideomycetes</taxon>
        <taxon>Pleosporomycetidae</taxon>
        <taxon>Pleosporales</taxon>
        <taxon>Pleosporineae</taxon>
        <taxon>Didymellaceae</taxon>
        <taxon>Epicoccum</taxon>
    </lineage>
</organism>
<protein>
    <submittedName>
        <fullName evidence="2">Uncharacterized protein</fullName>
    </submittedName>
</protein>
<keyword evidence="3" id="KW-1185">Reference proteome</keyword>
<dbReference type="AlphaFoldDB" id="A0A1Y2LXJ9"/>
<evidence type="ECO:0000313" key="2">
    <source>
        <dbReference type="EMBL" id="OSS48614.1"/>
    </source>
</evidence>
<gene>
    <name evidence="2" type="ORF">B5807_06760</name>
</gene>
<evidence type="ECO:0000256" key="1">
    <source>
        <dbReference type="SAM" id="MobiDB-lite"/>
    </source>
</evidence>
<dbReference type="EMBL" id="KZ107845">
    <property type="protein sequence ID" value="OSS48614.1"/>
    <property type="molecule type" value="Genomic_DNA"/>
</dbReference>
<proteinExistence type="predicted"/>
<feature type="compositionally biased region" description="Basic and acidic residues" evidence="1">
    <location>
        <begin position="116"/>
        <end position="132"/>
    </location>
</feature>
<dbReference type="Proteomes" id="UP000193240">
    <property type="component" value="Unassembled WGS sequence"/>
</dbReference>
<dbReference type="OMA" id="NPSDPIH"/>
<feature type="compositionally biased region" description="Basic and acidic residues" evidence="1">
    <location>
        <begin position="34"/>
        <end position="46"/>
    </location>
</feature>
<feature type="compositionally biased region" description="Polar residues" evidence="1">
    <location>
        <begin position="1"/>
        <end position="10"/>
    </location>
</feature>
<feature type="region of interest" description="Disordered" evidence="1">
    <location>
        <begin position="1"/>
        <end position="165"/>
    </location>
</feature>
<sequence>MSENPDSVVNQGPFHGRVAPSEPLTTKGHQPGTKHSEADQASEFHAKTLPPGSAPKDKTFTPNPDLNNQKTYTSASSTLVGADSASVHTGLGHPGSGQTSQELHDNSKPRAGLVGLKEDYVQSDVDKIKDYPQHAQQRNLKEPAAGTRGNVGGPPAEEREPEHIQ</sequence>
<accession>A0A1Y2LXJ9</accession>
<reference evidence="2 3" key="1">
    <citation type="journal article" date="2017" name="Genome Announc.">
        <title>Genome sequence of the saprophytic ascomycete Epicoccum nigrum ICMP 19927 strain isolated from New Zealand.</title>
        <authorList>
            <person name="Fokin M."/>
            <person name="Fleetwood D."/>
            <person name="Weir B.S."/>
            <person name="Villas-Boas S.G."/>
        </authorList>
    </citation>
    <scope>NUCLEOTIDE SEQUENCE [LARGE SCALE GENOMIC DNA]</scope>
    <source>
        <strain evidence="2 3">ICMP 19927</strain>
    </source>
</reference>
<name>A0A1Y2LXJ9_EPING</name>
<feature type="compositionally biased region" description="Polar residues" evidence="1">
    <location>
        <begin position="60"/>
        <end position="79"/>
    </location>
</feature>